<reference evidence="3" key="1">
    <citation type="submission" date="2022-11" db="UniProtKB">
        <authorList>
            <consortium name="WormBaseParasite"/>
        </authorList>
    </citation>
    <scope>IDENTIFICATION</scope>
</reference>
<dbReference type="WBParaSite" id="Gr19_v10_g17029.t1">
    <property type="protein sequence ID" value="Gr19_v10_g17029.t1"/>
    <property type="gene ID" value="Gr19_v10_g17029"/>
</dbReference>
<protein>
    <submittedName>
        <fullName evidence="3">Uncharacterized protein</fullName>
    </submittedName>
</protein>
<keyword evidence="2" id="KW-1185">Reference proteome</keyword>
<keyword evidence="1" id="KW-0175">Coiled coil</keyword>
<evidence type="ECO:0000313" key="2">
    <source>
        <dbReference type="Proteomes" id="UP000887572"/>
    </source>
</evidence>
<evidence type="ECO:0000256" key="1">
    <source>
        <dbReference type="SAM" id="Coils"/>
    </source>
</evidence>
<feature type="coiled-coil region" evidence="1">
    <location>
        <begin position="66"/>
        <end position="124"/>
    </location>
</feature>
<sequence>MESDLDKMREQHTKEIVEGRRWLENQRELITAERKAFQEEQSLILDWIEHKKTEMEADKHERREFARQRDADVLRLREEAEQLEQSLAQVESARHALLNARRDLEHKGEQLNELKDALIRSEQRFHWRNRAFAEK</sequence>
<accession>A0A914HG08</accession>
<evidence type="ECO:0000313" key="3">
    <source>
        <dbReference type="WBParaSite" id="Gr19_v10_g17029.t1"/>
    </source>
</evidence>
<name>A0A914HG08_GLORO</name>
<dbReference type="Proteomes" id="UP000887572">
    <property type="component" value="Unplaced"/>
</dbReference>
<organism evidence="2 3">
    <name type="scientific">Globodera rostochiensis</name>
    <name type="common">Golden nematode worm</name>
    <name type="synonym">Heterodera rostochiensis</name>
    <dbReference type="NCBI Taxonomy" id="31243"/>
    <lineage>
        <taxon>Eukaryota</taxon>
        <taxon>Metazoa</taxon>
        <taxon>Ecdysozoa</taxon>
        <taxon>Nematoda</taxon>
        <taxon>Chromadorea</taxon>
        <taxon>Rhabditida</taxon>
        <taxon>Tylenchina</taxon>
        <taxon>Tylenchomorpha</taxon>
        <taxon>Tylenchoidea</taxon>
        <taxon>Heteroderidae</taxon>
        <taxon>Heteroderinae</taxon>
        <taxon>Globodera</taxon>
    </lineage>
</organism>
<proteinExistence type="predicted"/>
<dbReference type="AlphaFoldDB" id="A0A914HG08"/>